<organism evidence="7 8">
    <name type="scientific">Caldovatus sediminis</name>
    <dbReference type="NCBI Taxonomy" id="2041189"/>
    <lineage>
        <taxon>Bacteria</taxon>
        <taxon>Pseudomonadati</taxon>
        <taxon>Pseudomonadota</taxon>
        <taxon>Alphaproteobacteria</taxon>
        <taxon>Acetobacterales</taxon>
        <taxon>Roseomonadaceae</taxon>
        <taxon>Caldovatus</taxon>
    </lineage>
</organism>
<accession>A0A8J2ZBI5</accession>
<keyword evidence="3" id="KW-0288">FMN</keyword>
<dbReference type="InterPro" id="IPR013785">
    <property type="entry name" value="Aldolase_TIM"/>
</dbReference>
<keyword evidence="4" id="KW-0521">NADP</keyword>
<dbReference type="AlphaFoldDB" id="A0A8J2ZBI5"/>
<keyword evidence="5" id="KW-0560">Oxidoreductase</keyword>
<keyword evidence="2" id="KW-0285">Flavoprotein</keyword>
<dbReference type="InterPro" id="IPR001155">
    <property type="entry name" value="OxRdtase_FMN_N"/>
</dbReference>
<dbReference type="GO" id="GO:0050661">
    <property type="term" value="F:NADP binding"/>
    <property type="evidence" value="ECO:0007669"/>
    <property type="project" value="InterPro"/>
</dbReference>
<dbReference type="RefSeq" id="WP_188900699.1">
    <property type="nucleotide sequence ID" value="NZ_BMKS01000006.1"/>
</dbReference>
<feature type="domain" description="NADH:flavin oxidoreductase/NADH oxidase N-terminal" evidence="6">
    <location>
        <begin position="6"/>
        <end position="346"/>
    </location>
</feature>
<evidence type="ECO:0000256" key="4">
    <source>
        <dbReference type="ARBA" id="ARBA00022857"/>
    </source>
</evidence>
<dbReference type="InterPro" id="IPR044152">
    <property type="entry name" value="YqjM-like"/>
</dbReference>
<dbReference type="GO" id="GO:0003959">
    <property type="term" value="F:NADPH dehydrogenase activity"/>
    <property type="evidence" value="ECO:0007669"/>
    <property type="project" value="InterPro"/>
</dbReference>
<dbReference type="PANTHER" id="PTHR43303">
    <property type="entry name" value="NADPH DEHYDROGENASE C23G7.10C-RELATED"/>
    <property type="match status" value="1"/>
</dbReference>
<sequence length="397" mass="43007">MPTPLLFTPIRLRDLTLKNRVVVAPMHQYSAVKGFTTDWHLMNAGRFAAGGAGLVMMESTKVERRGCGTVGDTGLWDDAFIPGLARCAAFIRAHGAVPGIQLGHSGRKARRFRPWEGGRPLTPSPEIEDWEAWELVAPSAIQWPEDEPLPRALTRAEIPRVVEAWAEAARRADRAGFDMLEIHGAHGYLIHEFLSPFSNRRTDEYGGSELNRMRFAIEVVEAVRAVWPQGKPLFLRLSCEDDAGWDLAQSIRLARLVGPKGVDVIDCSSGGMRGAPVVSAGPVGYGYQVPYAEAIRREAGIMTMAVGLIVHADQAEAILGEGRADLVALARELLYNPNWPMDAARKLGVEGAFDTVPPPQAYWLAKRASSVREVVPSTYGTGIGASASPGGTAAPRA</sequence>
<evidence type="ECO:0000313" key="7">
    <source>
        <dbReference type="EMBL" id="GGG36383.1"/>
    </source>
</evidence>
<keyword evidence="8" id="KW-1185">Reference proteome</keyword>
<dbReference type="SUPFAM" id="SSF51395">
    <property type="entry name" value="FMN-linked oxidoreductases"/>
    <property type="match status" value="1"/>
</dbReference>
<dbReference type="CDD" id="cd02932">
    <property type="entry name" value="OYE_YqiM_FMN"/>
    <property type="match status" value="1"/>
</dbReference>
<comment type="caution">
    <text evidence="7">The sequence shown here is derived from an EMBL/GenBank/DDBJ whole genome shotgun (WGS) entry which is preliminary data.</text>
</comment>
<dbReference type="EMBL" id="BMKS01000006">
    <property type="protein sequence ID" value="GGG36383.1"/>
    <property type="molecule type" value="Genomic_DNA"/>
</dbReference>
<name>A0A8J2ZBI5_9PROT</name>
<dbReference type="GO" id="GO:0010181">
    <property type="term" value="F:FMN binding"/>
    <property type="evidence" value="ECO:0007669"/>
    <property type="project" value="InterPro"/>
</dbReference>
<comment type="cofactor">
    <cofactor evidence="1">
        <name>FMN</name>
        <dbReference type="ChEBI" id="CHEBI:58210"/>
    </cofactor>
</comment>
<evidence type="ECO:0000259" key="6">
    <source>
        <dbReference type="Pfam" id="PF00724"/>
    </source>
</evidence>
<evidence type="ECO:0000313" key="8">
    <source>
        <dbReference type="Proteomes" id="UP000597507"/>
    </source>
</evidence>
<proteinExistence type="predicted"/>
<evidence type="ECO:0000256" key="2">
    <source>
        <dbReference type="ARBA" id="ARBA00022630"/>
    </source>
</evidence>
<dbReference type="Pfam" id="PF00724">
    <property type="entry name" value="Oxidored_FMN"/>
    <property type="match status" value="1"/>
</dbReference>
<evidence type="ECO:0000256" key="3">
    <source>
        <dbReference type="ARBA" id="ARBA00022643"/>
    </source>
</evidence>
<protein>
    <submittedName>
        <fullName evidence="7">NADH:flavin oxidoreductase / NADH oxidase</fullName>
    </submittedName>
</protein>
<gene>
    <name evidence="7" type="ORF">GCM10010964_25340</name>
</gene>
<reference evidence="7 8" key="1">
    <citation type="journal article" date="2014" name="Int. J. Syst. Evol. Microbiol.">
        <title>Complete genome sequence of Corynebacterium casei LMG S-19264T (=DSM 44701T), isolated from a smear-ripened cheese.</title>
        <authorList>
            <consortium name="US DOE Joint Genome Institute (JGI-PGF)"/>
            <person name="Walter F."/>
            <person name="Albersmeier A."/>
            <person name="Kalinowski J."/>
            <person name="Ruckert C."/>
        </authorList>
    </citation>
    <scope>NUCLEOTIDE SEQUENCE [LARGE SCALE GENOMIC DNA]</scope>
    <source>
        <strain evidence="7 8">CGMCC 1.16330</strain>
    </source>
</reference>
<dbReference type="Proteomes" id="UP000597507">
    <property type="component" value="Unassembled WGS sequence"/>
</dbReference>
<dbReference type="Gene3D" id="3.20.20.70">
    <property type="entry name" value="Aldolase class I"/>
    <property type="match status" value="1"/>
</dbReference>
<dbReference type="PANTHER" id="PTHR43303:SF4">
    <property type="entry name" value="NADPH DEHYDROGENASE C23G7.10C-RELATED"/>
    <property type="match status" value="1"/>
</dbReference>
<evidence type="ECO:0000256" key="5">
    <source>
        <dbReference type="ARBA" id="ARBA00023002"/>
    </source>
</evidence>
<evidence type="ECO:0000256" key="1">
    <source>
        <dbReference type="ARBA" id="ARBA00001917"/>
    </source>
</evidence>